<sequence>MTSTPQAAPRRWRERLLLNEDLNFLLTNRLPRRWLTLAMGRFSKIRSPWLTRFSIGVWRQFTELDLSEAKEQRFESLHACFTRELKEGARPLAPDPALLISPCDALVGAIGRVQRGTVLQAKGMPYRLAELFGCSEEPAEFEGGHYLTLRLTSAMYHRFHAPADACIEAVRYLSGDTWNVNPIALKRIERLFCRNERARIRLRLADGRPMALVPVAAILVASIRLHFLDVLLHLRWAGPRDLPCDVPVRRGQELGWFEHGSTLVVFVPPGFEPCVTTGQRLRMGQALLRPVIAPS</sequence>
<dbReference type="GO" id="GO:0004609">
    <property type="term" value="F:phosphatidylserine decarboxylase activity"/>
    <property type="evidence" value="ECO:0007669"/>
    <property type="project" value="UniProtKB-EC"/>
</dbReference>
<evidence type="ECO:0000256" key="8">
    <source>
        <dbReference type="ARBA" id="ARBA00023209"/>
    </source>
</evidence>
<comment type="cofactor">
    <cofactor evidence="1">
        <name>pyruvate</name>
        <dbReference type="ChEBI" id="CHEBI:15361"/>
    </cofactor>
</comment>
<evidence type="ECO:0000256" key="12">
    <source>
        <dbReference type="ARBA" id="ARBA00024326"/>
    </source>
</evidence>
<keyword evidence="14" id="KW-1185">Reference proteome</keyword>
<evidence type="ECO:0000256" key="11">
    <source>
        <dbReference type="ARBA" id="ARBA00023317"/>
    </source>
</evidence>
<dbReference type="Pfam" id="PF02666">
    <property type="entry name" value="PS_Dcarbxylase"/>
    <property type="match status" value="1"/>
</dbReference>
<evidence type="ECO:0000256" key="5">
    <source>
        <dbReference type="ARBA" id="ARBA00022793"/>
    </source>
</evidence>
<keyword evidence="5" id="KW-0210">Decarboxylase</keyword>
<evidence type="ECO:0000313" key="14">
    <source>
        <dbReference type="Proteomes" id="UP000613266"/>
    </source>
</evidence>
<accession>A0A931NJ18</accession>
<dbReference type="EC" id="4.1.1.65" evidence="3"/>
<dbReference type="GO" id="GO:0006646">
    <property type="term" value="P:phosphatidylethanolamine biosynthetic process"/>
    <property type="evidence" value="ECO:0007669"/>
    <property type="project" value="TreeGrafter"/>
</dbReference>
<dbReference type="PANTHER" id="PTHR10067">
    <property type="entry name" value="PHOSPHATIDYLSERINE DECARBOXYLASE"/>
    <property type="match status" value="1"/>
</dbReference>
<dbReference type="RefSeq" id="WP_198112341.1">
    <property type="nucleotide sequence ID" value="NZ_JAEDAK010000013.1"/>
</dbReference>
<dbReference type="InterPro" id="IPR003817">
    <property type="entry name" value="PS_Dcarbxylase"/>
</dbReference>
<comment type="pathway">
    <text evidence="12">Phospholipid metabolism; phosphatidylethanolamine biosynthesis.</text>
</comment>
<dbReference type="Proteomes" id="UP000613266">
    <property type="component" value="Unassembled WGS sequence"/>
</dbReference>
<evidence type="ECO:0000256" key="4">
    <source>
        <dbReference type="ARBA" id="ARBA00022516"/>
    </source>
</evidence>
<evidence type="ECO:0000313" key="13">
    <source>
        <dbReference type="EMBL" id="MBH9578569.1"/>
    </source>
</evidence>
<dbReference type="EMBL" id="JAEDAK010000013">
    <property type="protein sequence ID" value="MBH9578569.1"/>
    <property type="molecule type" value="Genomic_DNA"/>
</dbReference>
<protein>
    <recommendedName>
        <fullName evidence="3">phosphatidylserine decarboxylase</fullName>
        <ecNumber evidence="3">4.1.1.65</ecNumber>
    </recommendedName>
</protein>
<reference evidence="13" key="1">
    <citation type="submission" date="2020-12" db="EMBL/GenBank/DDBJ databases">
        <title>The genome sequence of Inhella sp. 1Y17.</title>
        <authorList>
            <person name="Liu Y."/>
        </authorList>
    </citation>
    <scope>NUCLEOTIDE SEQUENCE</scope>
    <source>
        <strain evidence="13">1Y17</strain>
    </source>
</reference>
<keyword evidence="11" id="KW-0670">Pyruvate</keyword>
<evidence type="ECO:0000256" key="6">
    <source>
        <dbReference type="ARBA" id="ARBA00023098"/>
    </source>
</evidence>
<dbReference type="PANTHER" id="PTHR10067:SF6">
    <property type="entry name" value="PHOSPHATIDYLSERINE DECARBOXYLASE PROENZYME, MITOCHONDRIAL"/>
    <property type="match status" value="1"/>
</dbReference>
<organism evidence="13 14">
    <name type="scientific">Inhella proteolytica</name>
    <dbReference type="NCBI Taxonomy" id="2795029"/>
    <lineage>
        <taxon>Bacteria</taxon>
        <taxon>Pseudomonadati</taxon>
        <taxon>Pseudomonadota</taxon>
        <taxon>Betaproteobacteria</taxon>
        <taxon>Burkholderiales</taxon>
        <taxon>Sphaerotilaceae</taxon>
        <taxon>Inhella</taxon>
    </lineage>
</organism>
<evidence type="ECO:0000256" key="3">
    <source>
        <dbReference type="ARBA" id="ARBA00012243"/>
    </source>
</evidence>
<evidence type="ECO:0000256" key="10">
    <source>
        <dbReference type="ARBA" id="ARBA00023264"/>
    </source>
</evidence>
<keyword evidence="7" id="KW-0865">Zymogen</keyword>
<evidence type="ECO:0000256" key="7">
    <source>
        <dbReference type="ARBA" id="ARBA00023145"/>
    </source>
</evidence>
<gene>
    <name evidence="13" type="primary">psd</name>
    <name evidence="13" type="ORF">I7X39_16880</name>
</gene>
<dbReference type="AlphaFoldDB" id="A0A931NJ18"/>
<keyword evidence="10" id="KW-1208">Phospholipid metabolism</keyword>
<comment type="pathway">
    <text evidence="2">Lipid metabolism.</text>
</comment>
<evidence type="ECO:0000256" key="2">
    <source>
        <dbReference type="ARBA" id="ARBA00005189"/>
    </source>
</evidence>
<evidence type="ECO:0000256" key="9">
    <source>
        <dbReference type="ARBA" id="ARBA00023239"/>
    </source>
</evidence>
<dbReference type="InterPro" id="IPR033177">
    <property type="entry name" value="PSD-B"/>
</dbReference>
<keyword evidence="6" id="KW-0443">Lipid metabolism</keyword>
<evidence type="ECO:0000256" key="1">
    <source>
        <dbReference type="ARBA" id="ARBA00001928"/>
    </source>
</evidence>
<keyword evidence="9 13" id="KW-0456">Lyase</keyword>
<name>A0A931NJ18_9BURK</name>
<keyword evidence="8" id="KW-0594">Phospholipid biosynthesis</keyword>
<comment type="caution">
    <text evidence="13">The sequence shown here is derived from an EMBL/GenBank/DDBJ whole genome shotgun (WGS) entry which is preliminary data.</text>
</comment>
<proteinExistence type="predicted"/>
<dbReference type="NCBIfam" id="TIGR00163">
    <property type="entry name" value="PS_decarb"/>
    <property type="match status" value="1"/>
</dbReference>
<keyword evidence="4" id="KW-0444">Lipid biosynthesis</keyword>